<evidence type="ECO:0000313" key="1">
    <source>
        <dbReference type="EMBL" id="CAG8786627.1"/>
    </source>
</evidence>
<dbReference type="EMBL" id="CAJVQA010025617">
    <property type="protein sequence ID" value="CAG8786627.1"/>
    <property type="molecule type" value="Genomic_DNA"/>
</dbReference>
<gene>
    <name evidence="1" type="ORF">CPELLU_LOCUS16726</name>
</gene>
<proteinExistence type="predicted"/>
<sequence>MNASKTLAVDESVKLDIDMGMDEGVEVDEDTEVDDSTEVDEEAEINYTEINFDSYKAIQDDTNFVNHINNENSCEIN</sequence>
<name>A0A9N9P3G7_9GLOM</name>
<keyword evidence="2" id="KW-1185">Reference proteome</keyword>
<dbReference type="OrthoDB" id="2445813at2759"/>
<accession>A0A9N9P3G7</accession>
<protein>
    <submittedName>
        <fullName evidence="1">12368_t:CDS:1</fullName>
    </submittedName>
</protein>
<reference evidence="1" key="1">
    <citation type="submission" date="2021-06" db="EMBL/GenBank/DDBJ databases">
        <authorList>
            <person name="Kallberg Y."/>
            <person name="Tangrot J."/>
            <person name="Rosling A."/>
        </authorList>
    </citation>
    <scope>NUCLEOTIDE SEQUENCE</scope>
    <source>
        <strain evidence="1">FL966</strain>
    </source>
</reference>
<dbReference type="AlphaFoldDB" id="A0A9N9P3G7"/>
<dbReference type="Proteomes" id="UP000789759">
    <property type="component" value="Unassembled WGS sequence"/>
</dbReference>
<comment type="caution">
    <text evidence="1">The sequence shown here is derived from an EMBL/GenBank/DDBJ whole genome shotgun (WGS) entry which is preliminary data.</text>
</comment>
<evidence type="ECO:0000313" key="2">
    <source>
        <dbReference type="Proteomes" id="UP000789759"/>
    </source>
</evidence>
<organism evidence="1 2">
    <name type="scientific">Cetraspora pellucida</name>
    <dbReference type="NCBI Taxonomy" id="1433469"/>
    <lineage>
        <taxon>Eukaryota</taxon>
        <taxon>Fungi</taxon>
        <taxon>Fungi incertae sedis</taxon>
        <taxon>Mucoromycota</taxon>
        <taxon>Glomeromycotina</taxon>
        <taxon>Glomeromycetes</taxon>
        <taxon>Diversisporales</taxon>
        <taxon>Gigasporaceae</taxon>
        <taxon>Cetraspora</taxon>
    </lineage>
</organism>